<evidence type="ECO:0000256" key="2">
    <source>
        <dbReference type="SAM" id="SignalP"/>
    </source>
</evidence>
<evidence type="ECO:0000313" key="4">
    <source>
        <dbReference type="Proteomes" id="UP000029994"/>
    </source>
</evidence>
<dbReference type="AlphaFoldDB" id="A0A099LWR7"/>
<feature type="coiled-coil region" evidence="1">
    <location>
        <begin position="45"/>
        <end position="72"/>
    </location>
</feature>
<keyword evidence="2" id="KW-0732">Signal</keyword>
<accession>A0A099LWR7</accession>
<dbReference type="RefSeq" id="WP_039427419.1">
    <property type="nucleotide sequence ID" value="NZ_CP051102.1"/>
</dbReference>
<feature type="signal peptide" evidence="2">
    <location>
        <begin position="1"/>
        <end position="21"/>
    </location>
</feature>
<dbReference type="InterPro" id="IPR016866">
    <property type="entry name" value="UCP028069"/>
</dbReference>
<dbReference type="EMBL" id="JMCG01000001">
    <property type="protein sequence ID" value="KGK11841.1"/>
    <property type="molecule type" value="Genomic_DNA"/>
</dbReference>
<protein>
    <submittedName>
        <fullName evidence="3">Energy transducer TonB</fullName>
    </submittedName>
</protein>
<evidence type="ECO:0000256" key="1">
    <source>
        <dbReference type="SAM" id="Coils"/>
    </source>
</evidence>
<sequence length="255" mass="28625">MTFYKASAAALLMATVATAHGSDLDKAQKIQSHTNTAAAKSQSLINASAENSQLLQAEIELLQEEVRNLEIYQRHLTSLIHSQEQEKSSLASQISEIQSTRQGIVPLMYDMLAELKDLVSNDVPLKAEQRKERVEKLELLMARADVAEAEKFRRILEAYQIELDYGSRIGAYQAQIQTVDGKARQAELLHLGRISLIARSLSGQAFWYWNQQQKQWMELTQIPASELNRAFDVANQKVAPALLYLPLSVAAKEVM</sequence>
<comment type="caution">
    <text evidence="3">The sequence shown here is derived from an EMBL/GenBank/DDBJ whole genome shotgun (WGS) entry which is preliminary data.</text>
</comment>
<dbReference type="eggNOG" id="COG3883">
    <property type="taxonomic scope" value="Bacteria"/>
</dbReference>
<name>A0A099LWR7_9VIBR</name>
<dbReference type="Proteomes" id="UP000029994">
    <property type="component" value="Unassembled WGS sequence"/>
</dbReference>
<dbReference type="STRING" id="29495.EA26_11205"/>
<keyword evidence="4" id="KW-1185">Reference proteome</keyword>
<feature type="chain" id="PRO_5001950305" evidence="2">
    <location>
        <begin position="22"/>
        <end position="255"/>
    </location>
</feature>
<dbReference type="Pfam" id="PF11932">
    <property type="entry name" value="DUF3450"/>
    <property type="match status" value="1"/>
</dbReference>
<gene>
    <name evidence="3" type="ORF">EA26_11205</name>
</gene>
<keyword evidence="1" id="KW-0175">Coiled coil</keyword>
<dbReference type="PIRSF" id="PIRSF028069">
    <property type="entry name" value="UCP028069"/>
    <property type="match status" value="1"/>
</dbReference>
<evidence type="ECO:0000313" key="3">
    <source>
        <dbReference type="EMBL" id="KGK11841.1"/>
    </source>
</evidence>
<dbReference type="GeneID" id="43683736"/>
<proteinExistence type="predicted"/>
<reference evidence="3 4" key="1">
    <citation type="submission" date="2014-04" db="EMBL/GenBank/DDBJ databases">
        <title>Genome sequencing of Vibrio navarrensis strains.</title>
        <authorList>
            <person name="Gladney L.M."/>
            <person name="Katz L.S."/>
            <person name="Marino-Ramirez L."/>
            <person name="Jordan I.K."/>
        </authorList>
    </citation>
    <scope>NUCLEOTIDE SEQUENCE [LARGE SCALE GENOMIC DNA]</scope>
    <source>
        <strain evidence="3 4">ATCC 51183</strain>
    </source>
</reference>
<organism evidence="3 4">
    <name type="scientific">Vibrio navarrensis</name>
    <dbReference type="NCBI Taxonomy" id="29495"/>
    <lineage>
        <taxon>Bacteria</taxon>
        <taxon>Pseudomonadati</taxon>
        <taxon>Pseudomonadota</taxon>
        <taxon>Gammaproteobacteria</taxon>
        <taxon>Vibrionales</taxon>
        <taxon>Vibrionaceae</taxon>
        <taxon>Vibrio</taxon>
    </lineage>
</organism>